<accession>A0A8X7C6C8</accession>
<evidence type="ECO:0000313" key="1">
    <source>
        <dbReference type="EMBL" id="GFY57495.1"/>
    </source>
</evidence>
<dbReference type="Proteomes" id="UP000886998">
    <property type="component" value="Unassembled WGS sequence"/>
</dbReference>
<dbReference type="AlphaFoldDB" id="A0A8X7C6C8"/>
<name>A0A8X7C6C8_9ARAC</name>
<gene>
    <name evidence="1" type="ORF">TNIN_45411</name>
</gene>
<comment type="caution">
    <text evidence="1">The sequence shown here is derived from an EMBL/GenBank/DDBJ whole genome shotgun (WGS) entry which is preliminary data.</text>
</comment>
<evidence type="ECO:0000313" key="2">
    <source>
        <dbReference type="Proteomes" id="UP000886998"/>
    </source>
</evidence>
<reference evidence="1" key="1">
    <citation type="submission" date="2020-08" db="EMBL/GenBank/DDBJ databases">
        <title>Multicomponent nature underlies the extraordinary mechanical properties of spider dragline silk.</title>
        <authorList>
            <person name="Kono N."/>
            <person name="Nakamura H."/>
            <person name="Mori M."/>
            <person name="Yoshida Y."/>
            <person name="Ohtoshi R."/>
            <person name="Malay A.D."/>
            <person name="Moran D.A.P."/>
            <person name="Tomita M."/>
            <person name="Numata K."/>
            <person name="Arakawa K."/>
        </authorList>
    </citation>
    <scope>NUCLEOTIDE SEQUENCE</scope>
</reference>
<sequence length="80" mass="9168">MSYVGVFHRCDKSSPLAIFVNVDHGDADGVQILTSFVQEYESGHSVPIQVSSRKEQSVPLERQRFLMIREHNECPTYRTN</sequence>
<proteinExistence type="predicted"/>
<keyword evidence="2" id="KW-1185">Reference proteome</keyword>
<organism evidence="1 2">
    <name type="scientific">Trichonephila inaurata madagascariensis</name>
    <dbReference type="NCBI Taxonomy" id="2747483"/>
    <lineage>
        <taxon>Eukaryota</taxon>
        <taxon>Metazoa</taxon>
        <taxon>Ecdysozoa</taxon>
        <taxon>Arthropoda</taxon>
        <taxon>Chelicerata</taxon>
        <taxon>Arachnida</taxon>
        <taxon>Araneae</taxon>
        <taxon>Araneomorphae</taxon>
        <taxon>Entelegynae</taxon>
        <taxon>Araneoidea</taxon>
        <taxon>Nephilidae</taxon>
        <taxon>Trichonephila</taxon>
        <taxon>Trichonephila inaurata</taxon>
    </lineage>
</organism>
<protein>
    <submittedName>
        <fullName evidence="1">Uncharacterized protein</fullName>
    </submittedName>
</protein>
<dbReference type="EMBL" id="BMAV01011536">
    <property type="protein sequence ID" value="GFY57495.1"/>
    <property type="molecule type" value="Genomic_DNA"/>
</dbReference>